<dbReference type="Proteomes" id="UP001196980">
    <property type="component" value="Unassembled WGS sequence"/>
</dbReference>
<evidence type="ECO:0000313" key="2">
    <source>
        <dbReference type="EMBL" id="MBV6340975.1"/>
    </source>
</evidence>
<organism evidence="2 3">
    <name type="scientific">Candidatus Magnetobacterium casense</name>
    <dbReference type="NCBI Taxonomy" id="1455061"/>
    <lineage>
        <taxon>Bacteria</taxon>
        <taxon>Pseudomonadati</taxon>
        <taxon>Nitrospirota</taxon>
        <taxon>Thermodesulfovibrionia</taxon>
        <taxon>Thermodesulfovibrionales</taxon>
        <taxon>Candidatus Magnetobacteriaceae</taxon>
        <taxon>Candidatus Magnetobacterium</taxon>
    </lineage>
</organism>
<proteinExistence type="predicted"/>
<feature type="domain" description="Transglycosylase SLT" evidence="1">
    <location>
        <begin position="2"/>
        <end position="77"/>
    </location>
</feature>
<evidence type="ECO:0000313" key="3">
    <source>
        <dbReference type="Proteomes" id="UP001196980"/>
    </source>
</evidence>
<dbReference type="Pfam" id="PF01464">
    <property type="entry name" value="SLT"/>
    <property type="match status" value="1"/>
</dbReference>
<dbReference type="CDD" id="cd00254">
    <property type="entry name" value="LT-like"/>
    <property type="match status" value="1"/>
</dbReference>
<reference evidence="2 3" key="1">
    <citation type="journal article" date="2020" name="J Geophys Res Biogeosci">
        <title>Magnetotaxis as an Adaptation to Enable Bacterial Shuttling of Microbial Sulfur and Sulfur Cycling Across Aquatic Oxic#Anoxic Interfaces.</title>
        <authorList>
            <person name="Li J."/>
            <person name="Liu P."/>
            <person name="Wang J."/>
            <person name="Roberts A.P."/>
            <person name="Pan Y."/>
        </authorList>
    </citation>
    <scope>NUCLEOTIDE SEQUENCE [LARGE SCALE GENOMIC DNA]</scope>
    <source>
        <strain evidence="2 3">MYR-1_YQ</strain>
    </source>
</reference>
<sequence>MDPALVAIIICFESAWKRHDVGPLGEKGLMQIKPRPNYDPPTDPADNIEHGVKYLADKIRECGSVLTGLSAYQSGRCTPIIRQARYRYAVYERFKRYGTIRADKIGADM</sequence>
<protein>
    <submittedName>
        <fullName evidence="2">Transglycosylase SLT domain-containing protein</fullName>
    </submittedName>
</protein>
<comment type="caution">
    <text evidence="2">The sequence shown here is derived from an EMBL/GenBank/DDBJ whole genome shotgun (WGS) entry which is preliminary data.</text>
</comment>
<dbReference type="EMBL" id="JABXWD010000062">
    <property type="protein sequence ID" value="MBV6340975.1"/>
    <property type="molecule type" value="Genomic_DNA"/>
</dbReference>
<name>A0ABS6RX99_9BACT</name>
<accession>A0ABS6RX99</accession>
<keyword evidence="3" id="KW-1185">Reference proteome</keyword>
<dbReference type="InterPro" id="IPR008258">
    <property type="entry name" value="Transglycosylase_SLT_dom_1"/>
</dbReference>
<evidence type="ECO:0000259" key="1">
    <source>
        <dbReference type="Pfam" id="PF01464"/>
    </source>
</evidence>
<gene>
    <name evidence="2" type="ORF">HWQ67_05210</name>
</gene>